<dbReference type="Gene3D" id="2.180.10.10">
    <property type="entry name" value="RHS repeat-associated core"/>
    <property type="match status" value="1"/>
</dbReference>
<name>A0A7W9MWN4_9ACTN</name>
<dbReference type="InterPro" id="IPR056823">
    <property type="entry name" value="TEN-like_YD-shell"/>
</dbReference>
<gene>
    <name evidence="4" type="ORF">HDA39_005221</name>
</gene>
<reference evidence="4 5" key="1">
    <citation type="submission" date="2020-08" db="EMBL/GenBank/DDBJ databases">
        <title>Sequencing the genomes of 1000 actinobacteria strains.</title>
        <authorList>
            <person name="Klenk H.-P."/>
        </authorList>
    </citation>
    <scope>NUCLEOTIDE SEQUENCE [LARGE SCALE GENOMIC DNA]</scope>
    <source>
        <strain evidence="4 5">DSM 28967</strain>
    </source>
</reference>
<dbReference type="Proteomes" id="UP000549971">
    <property type="component" value="Unassembled WGS sequence"/>
</dbReference>
<sequence>MGVAGADDRAGQLSTIDYGSGRLRTVGYDAYGRMNADTLKAGQSVVSSMTYGYDADNNITSKKTTGVAGAADNTYAYDQLGRLTSWTAGTKTTEYGWDAASNRTKAGTKLATYDERNRLLNDGTSDYTYSARGSLLSKKAGATTEAFTFDAFDRMIKSSDRDFTYDALDRPVAAGTARMRYAGFSDEVVTDGTQSFGRSASDGLLSVGYEATKRLVLADRHGDIIGGFDPTDTTLAAGLPDSRTYDPFGNSTAATGLKYRVGYQGDWTDPRSGDVNQGARWYNPESGTFNSRDTISHAAGSASSLPNLYAYAAGNPTTLNDPTGNKPFDPDGGQFDPHCELMNIGDGDFLWCSGWDYTPPPPPPGECVKKCDKPKPTCKTNKKLCPPPVKDCRKTRTCPPPEECKRNCGPNKPPPPICDAECKRKKEEAEKRRRTEEARNRQEDRAQTVPVVPPGTPSCSAANPSLCPSNPTRPADQNGGYVDRTTQTGGSADLAYQNAVTTLGSTIGNVTQTGSLGSVMANGLMLPGKNSPCELGGCGGAPGFGAPIGVGTASTGIALGGLGFALLGLAKNLTVLNLFEMGGGGTAQPPNDDDPAYGGGRDIDEWSAARGGGDGPDHVVLGKSQGLPERAAQIGGRHLMNYPSGEWQTQVVKAINNPNTKISVALDDVNGSSAYSKVMSSVQKYSSGANNRTPFDWEMTQLKESGRLSDVDFYLNGAKVANPFK</sequence>
<dbReference type="NCBIfam" id="TIGR03696">
    <property type="entry name" value="Rhs_assc_core"/>
    <property type="match status" value="1"/>
</dbReference>
<evidence type="ECO:0000256" key="2">
    <source>
        <dbReference type="SAM" id="MobiDB-lite"/>
    </source>
</evidence>
<keyword evidence="1" id="KW-0677">Repeat</keyword>
<dbReference type="EMBL" id="JACHMY010000001">
    <property type="protein sequence ID" value="MBB5838487.1"/>
    <property type="molecule type" value="Genomic_DNA"/>
</dbReference>
<protein>
    <submittedName>
        <fullName evidence="4">RHS repeat-associated protein</fullName>
    </submittedName>
</protein>
<feature type="compositionally biased region" description="Polar residues" evidence="2">
    <location>
        <begin position="457"/>
        <end position="472"/>
    </location>
</feature>
<accession>A0A7W9MWN4</accession>
<comment type="caution">
    <text evidence="4">The sequence shown here is derived from an EMBL/GenBank/DDBJ whole genome shotgun (WGS) entry which is preliminary data.</text>
</comment>
<evidence type="ECO:0000256" key="1">
    <source>
        <dbReference type="ARBA" id="ARBA00022737"/>
    </source>
</evidence>
<organism evidence="4 5">
    <name type="scientific">Kribbella italica</name>
    <dbReference type="NCBI Taxonomy" id="1540520"/>
    <lineage>
        <taxon>Bacteria</taxon>
        <taxon>Bacillati</taxon>
        <taxon>Actinomycetota</taxon>
        <taxon>Actinomycetes</taxon>
        <taxon>Propionibacteriales</taxon>
        <taxon>Kribbellaceae</taxon>
        <taxon>Kribbella</taxon>
    </lineage>
</organism>
<evidence type="ECO:0000313" key="4">
    <source>
        <dbReference type="EMBL" id="MBB5838487.1"/>
    </source>
</evidence>
<dbReference type="Pfam" id="PF25023">
    <property type="entry name" value="TEN_YD-shell"/>
    <property type="match status" value="1"/>
</dbReference>
<proteinExistence type="predicted"/>
<evidence type="ECO:0000313" key="5">
    <source>
        <dbReference type="Proteomes" id="UP000549971"/>
    </source>
</evidence>
<dbReference type="RefSeq" id="WP_184799313.1">
    <property type="nucleotide sequence ID" value="NZ_JACHMY010000001.1"/>
</dbReference>
<feature type="region of interest" description="Disordered" evidence="2">
    <location>
        <begin position="429"/>
        <end position="487"/>
    </location>
</feature>
<keyword evidence="5" id="KW-1185">Reference proteome</keyword>
<evidence type="ECO:0000259" key="3">
    <source>
        <dbReference type="Pfam" id="PF25023"/>
    </source>
</evidence>
<dbReference type="AlphaFoldDB" id="A0A7W9MWN4"/>
<feature type="compositionally biased region" description="Basic and acidic residues" evidence="2">
    <location>
        <begin position="429"/>
        <end position="446"/>
    </location>
</feature>
<feature type="domain" description="Teneurin-like YD-shell" evidence="3">
    <location>
        <begin position="25"/>
        <end position="171"/>
    </location>
</feature>
<dbReference type="InterPro" id="IPR022385">
    <property type="entry name" value="Rhs_assc_core"/>
</dbReference>